<keyword evidence="2" id="KW-1185">Reference proteome</keyword>
<protein>
    <submittedName>
        <fullName evidence="1">DNA-binding protein</fullName>
    </submittedName>
</protein>
<evidence type="ECO:0000313" key="2">
    <source>
        <dbReference type="Proteomes" id="UP000596049"/>
    </source>
</evidence>
<sequence>MEYKFASTEELLGFLNEELLSGAEAASILEISTARLGQLVKDGKLKVAKEQPKMFLKSMLLEKKDELELLRKKYRPYEDLK</sequence>
<accession>A0ABX7B2P0</accession>
<reference evidence="1 2" key="1">
    <citation type="submission" date="2020-01" db="EMBL/GenBank/DDBJ databases">
        <authorList>
            <person name="Liu G."/>
            <person name="Liu B."/>
        </authorList>
    </citation>
    <scope>NUCLEOTIDE SEQUENCE [LARGE SCALE GENOMIC DNA]</scope>
    <source>
        <strain evidence="1 2">FJAT-51161</strain>
    </source>
</reference>
<dbReference type="Proteomes" id="UP000596049">
    <property type="component" value="Chromosome"/>
</dbReference>
<organism evidence="1 2">
    <name type="scientific">Lysinibacillus agricola</name>
    <dbReference type="NCBI Taxonomy" id="2590012"/>
    <lineage>
        <taxon>Bacteria</taxon>
        <taxon>Bacillati</taxon>
        <taxon>Bacillota</taxon>
        <taxon>Bacilli</taxon>
        <taxon>Bacillales</taxon>
        <taxon>Bacillaceae</taxon>
        <taxon>Lysinibacillus</taxon>
    </lineage>
</organism>
<evidence type="ECO:0000313" key="1">
    <source>
        <dbReference type="EMBL" id="QQP14674.1"/>
    </source>
</evidence>
<name>A0ABX7B2P0_9BACI</name>
<gene>
    <name evidence="1" type="ORF">FJQ98_12095</name>
</gene>
<keyword evidence="1" id="KW-0238">DNA-binding</keyword>
<dbReference type="EMBL" id="CP067341">
    <property type="protein sequence ID" value="QQP14674.1"/>
    <property type="molecule type" value="Genomic_DNA"/>
</dbReference>
<proteinExistence type="predicted"/>
<dbReference type="GO" id="GO:0003677">
    <property type="term" value="F:DNA binding"/>
    <property type="evidence" value="ECO:0007669"/>
    <property type="project" value="UniProtKB-KW"/>
</dbReference>
<dbReference type="RefSeq" id="WP_053592819.1">
    <property type="nucleotide sequence ID" value="NZ_CP067341.1"/>
</dbReference>